<feature type="signal peptide" evidence="1">
    <location>
        <begin position="1"/>
        <end position="19"/>
    </location>
</feature>
<dbReference type="Gene3D" id="3.10.450.50">
    <property type="match status" value="1"/>
</dbReference>
<comment type="caution">
    <text evidence="2">The sequence shown here is derived from an EMBL/GenBank/DDBJ whole genome shotgun (WGS) entry which is preliminary data.</text>
</comment>
<sequence length="142" mass="16235">MKITFVNIFLFFAFSQANAQTAGEVVDSFFEALNSKNHELLNELCLDDMKIHTLAIGEEIEVSSQSKQEFVDGIKSIPNETKIFEKIRSEESIVNEHLAQYMLPYSFYVDDKLSHSGTNVMTLLKTKEGWKISYIADTRKKS</sequence>
<keyword evidence="1" id="KW-0732">Signal</keyword>
<gene>
    <name evidence="2" type="ORF">ACFQ0R_00630</name>
</gene>
<keyword evidence="3" id="KW-1185">Reference proteome</keyword>
<evidence type="ECO:0000313" key="3">
    <source>
        <dbReference type="Proteomes" id="UP001597049"/>
    </source>
</evidence>
<proteinExistence type="predicted"/>
<feature type="chain" id="PRO_5046754197" evidence="1">
    <location>
        <begin position="20"/>
        <end position="142"/>
    </location>
</feature>
<dbReference type="Proteomes" id="UP001597049">
    <property type="component" value="Unassembled WGS sequence"/>
</dbReference>
<dbReference type="InterPro" id="IPR032710">
    <property type="entry name" value="NTF2-like_dom_sf"/>
</dbReference>
<evidence type="ECO:0000256" key="1">
    <source>
        <dbReference type="SAM" id="SignalP"/>
    </source>
</evidence>
<reference evidence="3" key="1">
    <citation type="journal article" date="2019" name="Int. J. Syst. Evol. Microbiol.">
        <title>The Global Catalogue of Microorganisms (GCM) 10K type strain sequencing project: providing services to taxonomists for standard genome sequencing and annotation.</title>
        <authorList>
            <consortium name="The Broad Institute Genomics Platform"/>
            <consortium name="The Broad Institute Genome Sequencing Center for Infectious Disease"/>
            <person name="Wu L."/>
            <person name="Ma J."/>
        </authorList>
    </citation>
    <scope>NUCLEOTIDE SEQUENCE [LARGE SCALE GENOMIC DNA]</scope>
    <source>
        <strain evidence="3">CCUG 56752</strain>
    </source>
</reference>
<organism evidence="2 3">
    <name type="scientific">Psychroflexus salinarum</name>
    <dbReference type="NCBI Taxonomy" id="546024"/>
    <lineage>
        <taxon>Bacteria</taxon>
        <taxon>Pseudomonadati</taxon>
        <taxon>Bacteroidota</taxon>
        <taxon>Flavobacteriia</taxon>
        <taxon>Flavobacteriales</taxon>
        <taxon>Flavobacteriaceae</taxon>
        <taxon>Psychroflexus</taxon>
    </lineage>
</organism>
<dbReference type="RefSeq" id="WP_379656432.1">
    <property type="nucleotide sequence ID" value="NZ_JBHTIV010000002.1"/>
</dbReference>
<name>A0ABW3GL24_9FLAO</name>
<accession>A0ABW3GL24</accession>
<protein>
    <submittedName>
        <fullName evidence="2">DUF4829 domain-containing protein</fullName>
    </submittedName>
</protein>
<dbReference type="EMBL" id="JBHTIV010000002">
    <property type="protein sequence ID" value="MFD0931093.1"/>
    <property type="molecule type" value="Genomic_DNA"/>
</dbReference>
<evidence type="ECO:0000313" key="2">
    <source>
        <dbReference type="EMBL" id="MFD0931093.1"/>
    </source>
</evidence>
<dbReference type="SUPFAM" id="SSF54427">
    <property type="entry name" value="NTF2-like"/>
    <property type="match status" value="1"/>
</dbReference>